<keyword evidence="3" id="KW-1185">Reference proteome</keyword>
<dbReference type="PROSITE" id="PS50181">
    <property type="entry name" value="FBOX"/>
    <property type="match status" value="1"/>
</dbReference>
<evidence type="ECO:0000259" key="1">
    <source>
        <dbReference type="PROSITE" id="PS50181"/>
    </source>
</evidence>
<dbReference type="EMBL" id="JBANAX010000632">
    <property type="protein sequence ID" value="KAL1200112.1"/>
    <property type="molecule type" value="Genomic_DNA"/>
</dbReference>
<dbReference type="InterPro" id="IPR053197">
    <property type="entry name" value="F-box_SCFL_complex_component"/>
</dbReference>
<protein>
    <submittedName>
        <fullName evidence="2">F-box/LRR-repeat protein 25</fullName>
    </submittedName>
</protein>
<dbReference type="Proteomes" id="UP001558713">
    <property type="component" value="Unassembled WGS sequence"/>
</dbReference>
<gene>
    <name evidence="2" type="ORF">V5N11_032134</name>
</gene>
<dbReference type="PANTHER" id="PTHR34223:SF51">
    <property type="entry name" value="OS06G0556300 PROTEIN"/>
    <property type="match status" value="1"/>
</dbReference>
<feature type="domain" description="F-box" evidence="1">
    <location>
        <begin position="35"/>
        <end position="83"/>
    </location>
</feature>
<dbReference type="Pfam" id="PF00646">
    <property type="entry name" value="F-box"/>
    <property type="match status" value="1"/>
</dbReference>
<dbReference type="SMART" id="SM00256">
    <property type="entry name" value="FBOX"/>
    <property type="match status" value="1"/>
</dbReference>
<dbReference type="InterPro" id="IPR001810">
    <property type="entry name" value="F-box_dom"/>
</dbReference>
<evidence type="ECO:0000313" key="3">
    <source>
        <dbReference type="Proteomes" id="UP001558713"/>
    </source>
</evidence>
<dbReference type="Gene3D" id="1.20.1280.50">
    <property type="match status" value="1"/>
</dbReference>
<name>A0ABD0ZZZ9_CARAN</name>
<dbReference type="InterPro" id="IPR036047">
    <property type="entry name" value="F-box-like_dom_sf"/>
</dbReference>
<sequence>MEEEEDATIAVRNPSHHVSRPCKIKRSSDLIDGGEDSISDLPDEILHHIFSFIPTRLAIRTSVLSKRWRHVWSETPHLSFEYVSHKSISKTLVNHSASKITSFQICTSLASEAH</sequence>
<proteinExistence type="predicted"/>
<dbReference type="CDD" id="cd22160">
    <property type="entry name" value="F-box_AtFBL13-like"/>
    <property type="match status" value="1"/>
</dbReference>
<dbReference type="AlphaFoldDB" id="A0ABD0ZZZ9"/>
<reference evidence="2 3" key="1">
    <citation type="submission" date="2024-04" db="EMBL/GenBank/DDBJ databases">
        <title>Genome assembly C_amara_ONT_v2.</title>
        <authorList>
            <person name="Yant L."/>
            <person name="Moore C."/>
            <person name="Slenker M."/>
        </authorList>
    </citation>
    <scope>NUCLEOTIDE SEQUENCE [LARGE SCALE GENOMIC DNA]</scope>
    <source>
        <tissue evidence="2">Leaf</tissue>
    </source>
</reference>
<organism evidence="2 3">
    <name type="scientific">Cardamine amara subsp. amara</name>
    <dbReference type="NCBI Taxonomy" id="228776"/>
    <lineage>
        <taxon>Eukaryota</taxon>
        <taxon>Viridiplantae</taxon>
        <taxon>Streptophyta</taxon>
        <taxon>Embryophyta</taxon>
        <taxon>Tracheophyta</taxon>
        <taxon>Spermatophyta</taxon>
        <taxon>Magnoliopsida</taxon>
        <taxon>eudicotyledons</taxon>
        <taxon>Gunneridae</taxon>
        <taxon>Pentapetalae</taxon>
        <taxon>rosids</taxon>
        <taxon>malvids</taxon>
        <taxon>Brassicales</taxon>
        <taxon>Brassicaceae</taxon>
        <taxon>Cardamineae</taxon>
        <taxon>Cardamine</taxon>
    </lineage>
</organism>
<dbReference type="InterPro" id="IPR053781">
    <property type="entry name" value="F-box_AtFBL13-like"/>
</dbReference>
<comment type="caution">
    <text evidence="2">The sequence shown here is derived from an EMBL/GenBank/DDBJ whole genome shotgun (WGS) entry which is preliminary data.</text>
</comment>
<dbReference type="PANTHER" id="PTHR34223">
    <property type="entry name" value="OS11G0201299 PROTEIN"/>
    <property type="match status" value="1"/>
</dbReference>
<accession>A0ABD0ZZZ9</accession>
<dbReference type="SUPFAM" id="SSF81383">
    <property type="entry name" value="F-box domain"/>
    <property type="match status" value="1"/>
</dbReference>
<evidence type="ECO:0000313" key="2">
    <source>
        <dbReference type="EMBL" id="KAL1200112.1"/>
    </source>
</evidence>